<keyword evidence="2" id="KW-1185">Reference proteome</keyword>
<organism evidence="1 2">
    <name type="scientific">Fusarium tricinctum</name>
    <dbReference type="NCBI Taxonomy" id="61284"/>
    <lineage>
        <taxon>Eukaryota</taxon>
        <taxon>Fungi</taxon>
        <taxon>Dikarya</taxon>
        <taxon>Ascomycota</taxon>
        <taxon>Pezizomycotina</taxon>
        <taxon>Sordariomycetes</taxon>
        <taxon>Hypocreomycetidae</taxon>
        <taxon>Hypocreales</taxon>
        <taxon>Nectriaceae</taxon>
        <taxon>Fusarium</taxon>
        <taxon>Fusarium tricinctum species complex</taxon>
    </lineage>
</organism>
<comment type="caution">
    <text evidence="1">The sequence shown here is derived from an EMBL/GenBank/DDBJ whole genome shotgun (WGS) entry which is preliminary data.</text>
</comment>
<gene>
    <name evidence="1" type="ORF">BKA59DRAFT_486548</name>
</gene>
<dbReference type="AlphaFoldDB" id="A0A8K0RP24"/>
<dbReference type="Proteomes" id="UP000813427">
    <property type="component" value="Unassembled WGS sequence"/>
</dbReference>
<name>A0A8K0RP24_9HYPO</name>
<sequence length="231" mass="27048">MPHSTDPVEDDQEWEFVSGMEELSLSEKQIPVPATHYTIQVGNYTCEITRHDIEDRNHYFVDDFDEELRFKHNDWPETTKRIIIGHILYRDVLKELKAKDPQKQRLLHFISLLRFREYAGHIKAMNLRVAAEMELAHAANDVPLADILRYIVRRPKWSAFDKDNTLLMILVTRLNVWSDAIPAEEISQIIQDWPSDDAVNPTNLILKFAIDLKLELQGCRRIFRDLAVAFP</sequence>
<dbReference type="OrthoDB" id="10300101at2759"/>
<dbReference type="EMBL" id="JAGPXF010000007">
    <property type="protein sequence ID" value="KAH7236222.1"/>
    <property type="molecule type" value="Genomic_DNA"/>
</dbReference>
<accession>A0A8K0RP24</accession>
<evidence type="ECO:0000313" key="2">
    <source>
        <dbReference type="Proteomes" id="UP000813427"/>
    </source>
</evidence>
<proteinExistence type="predicted"/>
<evidence type="ECO:0000313" key="1">
    <source>
        <dbReference type="EMBL" id="KAH7236222.1"/>
    </source>
</evidence>
<protein>
    <submittedName>
        <fullName evidence="1">Uncharacterized protein</fullName>
    </submittedName>
</protein>
<reference evidence="1" key="1">
    <citation type="journal article" date="2021" name="Nat. Commun.">
        <title>Genetic determinants of endophytism in the Arabidopsis root mycobiome.</title>
        <authorList>
            <person name="Mesny F."/>
            <person name="Miyauchi S."/>
            <person name="Thiergart T."/>
            <person name="Pickel B."/>
            <person name="Atanasova L."/>
            <person name="Karlsson M."/>
            <person name="Huettel B."/>
            <person name="Barry K.W."/>
            <person name="Haridas S."/>
            <person name="Chen C."/>
            <person name="Bauer D."/>
            <person name="Andreopoulos W."/>
            <person name="Pangilinan J."/>
            <person name="LaButti K."/>
            <person name="Riley R."/>
            <person name="Lipzen A."/>
            <person name="Clum A."/>
            <person name="Drula E."/>
            <person name="Henrissat B."/>
            <person name="Kohler A."/>
            <person name="Grigoriev I.V."/>
            <person name="Martin F.M."/>
            <person name="Hacquard S."/>
        </authorList>
    </citation>
    <scope>NUCLEOTIDE SEQUENCE</scope>
    <source>
        <strain evidence="1">MPI-SDFR-AT-0068</strain>
    </source>
</reference>